<dbReference type="Proteomes" id="UP000078284">
    <property type="component" value="Chromosome 1"/>
</dbReference>
<evidence type="ECO:0000256" key="1">
    <source>
        <dbReference type="SAM" id="MobiDB-lite"/>
    </source>
</evidence>
<gene>
    <name evidence="2" type="ordered locus">AXX17_At1g50580</name>
</gene>
<proteinExistence type="predicted"/>
<feature type="region of interest" description="Disordered" evidence="1">
    <location>
        <begin position="70"/>
        <end position="94"/>
    </location>
</feature>
<dbReference type="AlphaFoldDB" id="A0A178WCS6"/>
<feature type="region of interest" description="Disordered" evidence="1">
    <location>
        <begin position="1"/>
        <end position="47"/>
    </location>
</feature>
<feature type="compositionally biased region" description="Acidic residues" evidence="1">
    <location>
        <begin position="23"/>
        <end position="38"/>
    </location>
</feature>
<reference evidence="3" key="1">
    <citation type="journal article" date="2016" name="Proc. Natl. Acad. Sci. U.S.A.">
        <title>Chromosome-level assembly of Arabidopsis thaliana Ler reveals the extent of translocation and inversion polymorphisms.</title>
        <authorList>
            <person name="Zapata L."/>
            <person name="Ding J."/>
            <person name="Willing E.M."/>
            <person name="Hartwig B."/>
            <person name="Bezdan D."/>
            <person name="Jiao W.B."/>
            <person name="Patel V."/>
            <person name="Velikkakam James G."/>
            <person name="Koornneef M."/>
            <person name="Ossowski S."/>
            <person name="Schneeberger K."/>
        </authorList>
    </citation>
    <scope>NUCLEOTIDE SEQUENCE [LARGE SCALE GENOMIC DNA]</scope>
    <source>
        <strain evidence="3">cv. Landsberg erecta</strain>
    </source>
</reference>
<feature type="region of interest" description="Disordered" evidence="1">
    <location>
        <begin position="109"/>
        <end position="188"/>
    </location>
</feature>
<dbReference type="ExpressionAtlas" id="A0A178WCS6">
    <property type="expression patterns" value="baseline and differential"/>
</dbReference>
<evidence type="ECO:0000313" key="3">
    <source>
        <dbReference type="Proteomes" id="UP000078284"/>
    </source>
</evidence>
<evidence type="ECO:0000313" key="2">
    <source>
        <dbReference type="EMBL" id="OAP15275.1"/>
    </source>
</evidence>
<dbReference type="EMBL" id="LUHQ01000001">
    <property type="protein sequence ID" value="OAP15275.1"/>
    <property type="molecule type" value="Genomic_DNA"/>
</dbReference>
<feature type="compositionally biased region" description="Basic residues" evidence="1">
    <location>
        <begin position="179"/>
        <end position="188"/>
    </location>
</feature>
<protein>
    <submittedName>
        <fullName evidence="2">Uncharacterized protein</fullName>
    </submittedName>
</protein>
<comment type="caution">
    <text evidence="2">The sequence shown here is derived from an EMBL/GenBank/DDBJ whole genome shotgun (WGS) entry which is preliminary data.</text>
</comment>
<sequence length="188" mass="20061">MSPTGTIGKNLEKGEKSAATTDQENDLALVDDENESHEDDVRLGASLQGPSAANKLLTAEFLDINQSADVENEGLNKDGVDATPESFPNSTGEKPVTNILVLMAPVPNNNFKKKIGTKNNGGKDADHEATISLKVAKKGRTKKDKSPAKKDTKVASSSRNVVHDVVIGDPQENVDKVVKKSSNKSKKK</sequence>
<feature type="compositionally biased region" description="Basic and acidic residues" evidence="1">
    <location>
        <begin position="144"/>
        <end position="153"/>
    </location>
</feature>
<name>A0A178WCS6_ARATH</name>
<organism evidence="2 3">
    <name type="scientific">Arabidopsis thaliana</name>
    <name type="common">Mouse-ear cress</name>
    <dbReference type="NCBI Taxonomy" id="3702"/>
    <lineage>
        <taxon>Eukaryota</taxon>
        <taxon>Viridiplantae</taxon>
        <taxon>Streptophyta</taxon>
        <taxon>Embryophyta</taxon>
        <taxon>Tracheophyta</taxon>
        <taxon>Spermatophyta</taxon>
        <taxon>Magnoliopsida</taxon>
        <taxon>eudicotyledons</taxon>
        <taxon>Gunneridae</taxon>
        <taxon>Pentapetalae</taxon>
        <taxon>rosids</taxon>
        <taxon>malvids</taxon>
        <taxon>Brassicales</taxon>
        <taxon>Brassicaceae</taxon>
        <taxon>Camelineae</taxon>
        <taxon>Arabidopsis</taxon>
    </lineage>
</organism>
<accession>A0A178WCS6</accession>